<dbReference type="InterPro" id="IPR003439">
    <property type="entry name" value="ABC_transporter-like_ATP-bd"/>
</dbReference>
<evidence type="ECO:0000256" key="1">
    <source>
        <dbReference type="ARBA" id="ARBA00022741"/>
    </source>
</evidence>
<dbReference type="RefSeq" id="WP_313273205.1">
    <property type="nucleotide sequence ID" value="NZ_JASXSX010000001.1"/>
</dbReference>
<dbReference type="Proteomes" id="UP001247542">
    <property type="component" value="Unassembled WGS sequence"/>
</dbReference>
<dbReference type="SMART" id="SM00382">
    <property type="entry name" value="AAA"/>
    <property type="match status" value="1"/>
</dbReference>
<dbReference type="EMBL" id="JASXSX010000001">
    <property type="protein sequence ID" value="MDT3767555.1"/>
    <property type="molecule type" value="Genomic_DNA"/>
</dbReference>
<comment type="caution">
    <text evidence="4">The sequence shown here is derived from an EMBL/GenBank/DDBJ whole genome shotgun (WGS) entry which is preliminary data.</text>
</comment>
<dbReference type="InterPro" id="IPR003593">
    <property type="entry name" value="AAA+_ATPase"/>
</dbReference>
<keyword evidence="2 4" id="KW-0067">ATP-binding</keyword>
<dbReference type="PANTHER" id="PTHR43158">
    <property type="entry name" value="SKFA PEPTIDE EXPORT ATP-BINDING PROTEIN SKFE"/>
    <property type="match status" value="1"/>
</dbReference>
<evidence type="ECO:0000259" key="3">
    <source>
        <dbReference type="PROSITE" id="PS50893"/>
    </source>
</evidence>
<proteinExistence type="predicted"/>
<keyword evidence="5" id="KW-1185">Reference proteome</keyword>
<dbReference type="PROSITE" id="PS50893">
    <property type="entry name" value="ABC_TRANSPORTER_2"/>
    <property type="match status" value="1"/>
</dbReference>
<evidence type="ECO:0000256" key="2">
    <source>
        <dbReference type="ARBA" id="ARBA00022840"/>
    </source>
</evidence>
<dbReference type="GO" id="GO:0005524">
    <property type="term" value="F:ATP binding"/>
    <property type="evidence" value="ECO:0007669"/>
    <property type="project" value="UniProtKB-KW"/>
</dbReference>
<accession>A0ABU3IE87</accession>
<reference evidence="4 5" key="1">
    <citation type="submission" date="2023-06" db="EMBL/GenBank/DDBJ databases">
        <title>Draft genome sequence of Gleimia hominis type strain CCUG 57540T.</title>
        <authorList>
            <person name="Salva-Serra F."/>
            <person name="Cardew S."/>
            <person name="Jensie Markopoulos S."/>
            <person name="Ohlen M."/>
            <person name="Inganas E."/>
            <person name="Svensson-Stadler L."/>
            <person name="Moore E.R.B."/>
        </authorList>
    </citation>
    <scope>NUCLEOTIDE SEQUENCE [LARGE SCALE GENOMIC DNA]</scope>
    <source>
        <strain evidence="4 5">CCUG 57540</strain>
    </source>
</reference>
<dbReference type="SUPFAM" id="SSF52540">
    <property type="entry name" value="P-loop containing nucleoside triphosphate hydrolases"/>
    <property type="match status" value="1"/>
</dbReference>
<evidence type="ECO:0000313" key="5">
    <source>
        <dbReference type="Proteomes" id="UP001247542"/>
    </source>
</evidence>
<name>A0ABU3IE87_9ACTO</name>
<evidence type="ECO:0000313" key="4">
    <source>
        <dbReference type="EMBL" id="MDT3767555.1"/>
    </source>
</evidence>
<dbReference type="Pfam" id="PF00005">
    <property type="entry name" value="ABC_tran"/>
    <property type="match status" value="1"/>
</dbReference>
<sequence>METVVTLKHVDVRRGGKPILSNIDWTIGPKENWVILGPNGAGKTTLINLLTGRVFPSYSKDSNAEAKILGYKLGEVDVRELRTYVGLSSSAERSLIRPEATVEDLVLSSIYGKTGRGREEYEQQDVSRAHDLMHLFGIEALADRKFSTLSAGEQQRTQICRALMADPQILILDEPVAGLDLGARELLMLALEEIAKDPRSPALVLITHHLEQIPKGFTHAALMKNGSIIGQGPLHKVLTDDQVSDTFGLPLRVGEDNGRWWGRAE</sequence>
<feature type="domain" description="ABC transporter" evidence="3">
    <location>
        <begin position="5"/>
        <end position="250"/>
    </location>
</feature>
<gene>
    <name evidence="4" type="ORF">QS713_05695</name>
</gene>
<organism evidence="4 5">
    <name type="scientific">Gleimia hominis</name>
    <dbReference type="NCBI Taxonomy" id="595468"/>
    <lineage>
        <taxon>Bacteria</taxon>
        <taxon>Bacillati</taxon>
        <taxon>Actinomycetota</taxon>
        <taxon>Actinomycetes</taxon>
        <taxon>Actinomycetales</taxon>
        <taxon>Actinomycetaceae</taxon>
        <taxon>Gleimia</taxon>
    </lineage>
</organism>
<protein>
    <submittedName>
        <fullName evidence="4">ABC transporter ATP-binding protein</fullName>
    </submittedName>
</protein>
<dbReference type="Gene3D" id="3.40.50.300">
    <property type="entry name" value="P-loop containing nucleotide triphosphate hydrolases"/>
    <property type="match status" value="1"/>
</dbReference>
<dbReference type="PANTHER" id="PTHR43158:SF2">
    <property type="entry name" value="SKFA PEPTIDE EXPORT ATP-BINDING PROTEIN SKFE"/>
    <property type="match status" value="1"/>
</dbReference>
<dbReference type="InterPro" id="IPR027417">
    <property type="entry name" value="P-loop_NTPase"/>
</dbReference>
<keyword evidence="1" id="KW-0547">Nucleotide-binding</keyword>